<dbReference type="PANTHER" id="PTHR13622">
    <property type="entry name" value="THIAMIN PYROPHOSPHOKINASE"/>
    <property type="match status" value="1"/>
</dbReference>
<evidence type="ECO:0000256" key="3">
    <source>
        <dbReference type="ARBA" id="ARBA00022777"/>
    </source>
</evidence>
<dbReference type="AlphaFoldDB" id="A0A6B2JXP6"/>
<evidence type="ECO:0000259" key="6">
    <source>
        <dbReference type="Pfam" id="PF04263"/>
    </source>
</evidence>
<name>A0A6B2JXP6_9RHOB</name>
<dbReference type="GO" id="GO:0016301">
    <property type="term" value="F:kinase activity"/>
    <property type="evidence" value="ECO:0007669"/>
    <property type="project" value="UniProtKB-KW"/>
</dbReference>
<dbReference type="GO" id="GO:0005524">
    <property type="term" value="F:ATP binding"/>
    <property type="evidence" value="ECO:0007669"/>
    <property type="project" value="UniProtKB-KW"/>
</dbReference>
<dbReference type="SUPFAM" id="SSF63862">
    <property type="entry name" value="Thiamin pyrophosphokinase, substrate-binding domain"/>
    <property type="match status" value="1"/>
</dbReference>
<dbReference type="SUPFAM" id="SSF63999">
    <property type="entry name" value="Thiamin pyrophosphokinase, catalytic domain"/>
    <property type="match status" value="1"/>
</dbReference>
<dbReference type="GO" id="GO:0009229">
    <property type="term" value="P:thiamine diphosphate biosynthetic process"/>
    <property type="evidence" value="ECO:0007669"/>
    <property type="project" value="InterPro"/>
</dbReference>
<dbReference type="NCBIfam" id="TIGR01378">
    <property type="entry name" value="thi_PPkinase"/>
    <property type="match status" value="1"/>
</dbReference>
<accession>A0A6B2JXP6</accession>
<protein>
    <recommendedName>
        <fullName evidence="5">Thiamine diphosphokinase</fullName>
        <ecNumber evidence="5">2.7.6.2</ecNumber>
    </recommendedName>
</protein>
<sequence>MVSSAPVTLVGGGPVSGTALAAALRLAPRLVAADGGADRLLAAGHRPEAVIGDMDSISPGAREVLSDRLIEVSEQETTDFDKALRHIEAPLVLALGMRGGRLDHELAALSVLAARPDRPCVLLGEEYLACLCPPELRMDLPEGSELSLFPLAPCRCESDGLLWPTAGLDFAIGGRIGTSNAVTGPVWLKPDRPAMLLILPQVALEGLVRALPASPAWPSAAPAR</sequence>
<evidence type="ECO:0000256" key="4">
    <source>
        <dbReference type="ARBA" id="ARBA00022840"/>
    </source>
</evidence>
<keyword evidence="1 8" id="KW-0808">Transferase</keyword>
<dbReference type="Pfam" id="PF04265">
    <property type="entry name" value="TPK_B1_binding"/>
    <property type="match status" value="1"/>
</dbReference>
<evidence type="ECO:0000256" key="1">
    <source>
        <dbReference type="ARBA" id="ARBA00022679"/>
    </source>
</evidence>
<feature type="domain" description="Thiamin pyrophosphokinase catalytic" evidence="6">
    <location>
        <begin position="27"/>
        <end position="113"/>
    </location>
</feature>
<keyword evidence="3 8" id="KW-0418">Kinase</keyword>
<dbReference type="Gene3D" id="3.40.50.10240">
    <property type="entry name" value="Thiamin pyrophosphokinase, catalytic domain"/>
    <property type="match status" value="1"/>
</dbReference>
<dbReference type="InterPro" id="IPR036371">
    <property type="entry name" value="TPK_B1-bd_sf"/>
</dbReference>
<dbReference type="Pfam" id="PF04263">
    <property type="entry name" value="TPK_catalytic"/>
    <property type="match status" value="1"/>
</dbReference>
<dbReference type="InterPro" id="IPR006282">
    <property type="entry name" value="Thi_PPkinase"/>
</dbReference>
<gene>
    <name evidence="8" type="ORF">GZA08_04005</name>
</gene>
<proteinExistence type="predicted"/>
<dbReference type="GO" id="GO:0030975">
    <property type="term" value="F:thiamine binding"/>
    <property type="evidence" value="ECO:0007669"/>
    <property type="project" value="InterPro"/>
</dbReference>
<dbReference type="EMBL" id="JAAGAB010000001">
    <property type="protein sequence ID" value="NDV00132.1"/>
    <property type="molecule type" value="Genomic_DNA"/>
</dbReference>
<evidence type="ECO:0000256" key="2">
    <source>
        <dbReference type="ARBA" id="ARBA00022741"/>
    </source>
</evidence>
<dbReference type="InterPro" id="IPR007373">
    <property type="entry name" value="Thiamin_PyroPKinase_B1-bd"/>
</dbReference>
<dbReference type="Proteomes" id="UP000474757">
    <property type="component" value="Unassembled WGS sequence"/>
</dbReference>
<dbReference type="EC" id="2.7.6.2" evidence="5"/>
<dbReference type="CDD" id="cd07995">
    <property type="entry name" value="TPK"/>
    <property type="match status" value="1"/>
</dbReference>
<comment type="caution">
    <text evidence="8">The sequence shown here is derived from an EMBL/GenBank/DDBJ whole genome shotgun (WGS) entry which is preliminary data.</text>
</comment>
<dbReference type="GO" id="GO:0006772">
    <property type="term" value="P:thiamine metabolic process"/>
    <property type="evidence" value="ECO:0007669"/>
    <property type="project" value="UniProtKB-UniRule"/>
</dbReference>
<evidence type="ECO:0000313" key="9">
    <source>
        <dbReference type="Proteomes" id="UP000474757"/>
    </source>
</evidence>
<organism evidence="8 9">
    <name type="scientific">Pseudoroseicyclus tamaricis</name>
    <dbReference type="NCBI Taxonomy" id="2705421"/>
    <lineage>
        <taxon>Bacteria</taxon>
        <taxon>Pseudomonadati</taxon>
        <taxon>Pseudomonadota</taxon>
        <taxon>Alphaproteobacteria</taxon>
        <taxon>Rhodobacterales</taxon>
        <taxon>Paracoccaceae</taxon>
        <taxon>Pseudoroseicyclus</taxon>
    </lineage>
</organism>
<evidence type="ECO:0000313" key="8">
    <source>
        <dbReference type="EMBL" id="NDV00132.1"/>
    </source>
</evidence>
<evidence type="ECO:0000256" key="5">
    <source>
        <dbReference type="NCBIfam" id="TIGR01378"/>
    </source>
</evidence>
<reference evidence="8 9" key="1">
    <citation type="submission" date="2020-02" db="EMBL/GenBank/DDBJ databases">
        <title>Pseudoroseicyclus tamarix, sp. nov., isolated from offshore sediment of a Tamarix chinensis forest.</title>
        <authorList>
            <person name="Gai Y."/>
        </authorList>
    </citation>
    <scope>NUCLEOTIDE SEQUENCE [LARGE SCALE GENOMIC DNA]</scope>
    <source>
        <strain evidence="8 9">CLL3-39</strain>
    </source>
</reference>
<dbReference type="GO" id="GO:0004788">
    <property type="term" value="F:thiamine diphosphokinase activity"/>
    <property type="evidence" value="ECO:0007669"/>
    <property type="project" value="UniProtKB-UniRule"/>
</dbReference>
<evidence type="ECO:0000259" key="7">
    <source>
        <dbReference type="Pfam" id="PF04265"/>
    </source>
</evidence>
<dbReference type="PANTHER" id="PTHR13622:SF8">
    <property type="entry name" value="THIAMIN PYROPHOSPHOKINASE 1"/>
    <property type="match status" value="1"/>
</dbReference>
<dbReference type="InterPro" id="IPR036759">
    <property type="entry name" value="TPK_catalytic_sf"/>
</dbReference>
<keyword evidence="4" id="KW-0067">ATP-binding</keyword>
<dbReference type="InterPro" id="IPR007371">
    <property type="entry name" value="TPK_catalytic"/>
</dbReference>
<keyword evidence="2" id="KW-0547">Nucleotide-binding</keyword>
<keyword evidence="9" id="KW-1185">Reference proteome</keyword>
<feature type="domain" description="Thiamin pyrophosphokinase thiamin-binding" evidence="7">
    <location>
        <begin position="142"/>
        <end position="184"/>
    </location>
</feature>